<feature type="domain" description="DUF5753" evidence="1">
    <location>
        <begin position="70"/>
        <end position="116"/>
    </location>
</feature>
<dbReference type="Proteomes" id="UP000827138">
    <property type="component" value="Chromosome"/>
</dbReference>
<name>A0ABX8XPT4_9ACTN</name>
<sequence length="122" mass="13136">MRGVRGSFGRSRRHCHVRGAVEDERGGGTGQAEVASGMGVPFGRQLPYVACSLLNAGRPFGYIAKGPVPQLDTAQVDSSHGPEFLGGEAQLAKYRAHLDWMERIALSPEASRDFIRAIANDL</sequence>
<keyword evidence="3" id="KW-1185">Reference proteome</keyword>
<evidence type="ECO:0000259" key="1">
    <source>
        <dbReference type="Pfam" id="PF19054"/>
    </source>
</evidence>
<dbReference type="EMBL" id="CP080647">
    <property type="protein sequence ID" value="QYX77784.1"/>
    <property type="molecule type" value="Genomic_DNA"/>
</dbReference>
<protein>
    <recommendedName>
        <fullName evidence="1">DUF5753 domain-containing protein</fullName>
    </recommendedName>
</protein>
<dbReference type="InterPro" id="IPR043917">
    <property type="entry name" value="DUF5753"/>
</dbReference>
<proteinExistence type="predicted"/>
<accession>A0ABX8XPT4</accession>
<evidence type="ECO:0000313" key="3">
    <source>
        <dbReference type="Proteomes" id="UP000827138"/>
    </source>
</evidence>
<organism evidence="2 3">
    <name type="scientific">Streptomyces akebiae</name>
    <dbReference type="NCBI Taxonomy" id="2865673"/>
    <lineage>
        <taxon>Bacteria</taxon>
        <taxon>Bacillati</taxon>
        <taxon>Actinomycetota</taxon>
        <taxon>Actinomycetes</taxon>
        <taxon>Kitasatosporales</taxon>
        <taxon>Streptomycetaceae</taxon>
        <taxon>Streptomyces</taxon>
    </lineage>
</organism>
<gene>
    <name evidence="2" type="ORF">K1J60_15705</name>
</gene>
<dbReference type="Pfam" id="PF19054">
    <property type="entry name" value="DUF5753"/>
    <property type="match status" value="1"/>
</dbReference>
<evidence type="ECO:0000313" key="2">
    <source>
        <dbReference type="EMBL" id="QYX77784.1"/>
    </source>
</evidence>
<reference evidence="2 3" key="1">
    <citation type="submission" date="2021-08" db="EMBL/GenBank/DDBJ databases">
        <authorList>
            <person name="Ping M."/>
        </authorList>
    </citation>
    <scope>NUCLEOTIDE SEQUENCE [LARGE SCALE GENOMIC DNA]</scope>
    <source>
        <strain evidence="2 3">MG28</strain>
    </source>
</reference>